<dbReference type="Gene3D" id="3.40.50.1820">
    <property type="entry name" value="alpha/beta hydrolase"/>
    <property type="match status" value="1"/>
</dbReference>
<keyword evidence="1" id="KW-0378">Hydrolase</keyword>
<dbReference type="Proteomes" id="UP000675163">
    <property type="component" value="Unassembled WGS sequence"/>
</dbReference>
<keyword evidence="1" id="KW-0121">Carboxypeptidase</keyword>
<proteinExistence type="predicted"/>
<dbReference type="InterPro" id="IPR001563">
    <property type="entry name" value="Peptidase_S10"/>
</dbReference>
<keyword evidence="2" id="KW-1185">Reference proteome</keyword>
<dbReference type="GO" id="GO:0004185">
    <property type="term" value="F:serine-type carboxypeptidase activity"/>
    <property type="evidence" value="ECO:0007669"/>
    <property type="project" value="InterPro"/>
</dbReference>
<dbReference type="SUPFAM" id="SSF53474">
    <property type="entry name" value="alpha/beta-Hydrolases"/>
    <property type="match status" value="1"/>
</dbReference>
<organism evidence="1 2">
    <name type="scientific">Leucobacter exalbidus</name>
    <dbReference type="NCBI Taxonomy" id="662960"/>
    <lineage>
        <taxon>Bacteria</taxon>
        <taxon>Bacillati</taxon>
        <taxon>Actinomycetota</taxon>
        <taxon>Actinomycetes</taxon>
        <taxon>Micrococcales</taxon>
        <taxon>Microbacteriaceae</taxon>
        <taxon>Leucobacter</taxon>
    </lineage>
</organism>
<evidence type="ECO:0000313" key="1">
    <source>
        <dbReference type="EMBL" id="MBP1326933.1"/>
    </source>
</evidence>
<dbReference type="AlphaFoldDB" id="A0A940PPG7"/>
<dbReference type="RefSeq" id="WP_209705760.1">
    <property type="nucleotide sequence ID" value="NZ_JAFIDA010000001.1"/>
</dbReference>
<accession>A0A940PPG7</accession>
<dbReference type="EMBL" id="JAFIDA010000001">
    <property type="protein sequence ID" value="MBP1326933.1"/>
    <property type="molecule type" value="Genomic_DNA"/>
</dbReference>
<evidence type="ECO:0000313" key="2">
    <source>
        <dbReference type="Proteomes" id="UP000675163"/>
    </source>
</evidence>
<reference evidence="1" key="1">
    <citation type="submission" date="2021-02" db="EMBL/GenBank/DDBJ databases">
        <title>Sequencing the genomes of 1000 actinobacteria strains.</title>
        <authorList>
            <person name="Klenk H.-P."/>
        </authorList>
    </citation>
    <scope>NUCLEOTIDE SEQUENCE</scope>
    <source>
        <strain evidence="1">DSM 22850</strain>
    </source>
</reference>
<name>A0A940PPG7_9MICO</name>
<dbReference type="Pfam" id="PF00450">
    <property type="entry name" value="Peptidase_S10"/>
    <property type="match status" value="1"/>
</dbReference>
<comment type="caution">
    <text evidence="1">The sequence shown here is derived from an EMBL/GenBank/DDBJ whole genome shotgun (WGS) entry which is preliminary data.</text>
</comment>
<dbReference type="InterPro" id="IPR029058">
    <property type="entry name" value="AB_hydrolase_fold"/>
</dbReference>
<sequence>MAEVSVMGLPIRTILILACHYANLYYSEYRHEVNHKARILRKIIQLNIVIMIKASHLVRCGSCASAPRSMRIGRRVMEQATAAGPTGIDVEGNLVETETRVRQTHRAGDPFEYDATAGTLVVRENDGAPIASMFYTAYEVPAEGSDRPVTFLFNGGPGSASLWLNIGGFGPRRAPTQTPAATPPAPYVWGDNPHTLLPESDLVFIDAVGTGFSRFAPGVDPARGWGVDEDIDLFARAVTRYLSKTGSWNRPRFLFGESYGTTRAAGLVQRLQNQGIDFNGVVLLSTVLNRSTAFDAGDHFYVNLLPSYAATARFHGKAQFADLDDEAFLAEARTYALGAYSSALLAGDRLSSDEMQEHAQRLSSFIGIDADELARQRLRPEMEWFREALLRDEERKVGRFDARFSADNGYIIGTGQHDPATDDAATAAVNSAHLAAYREHLAKDIGFNPELPYLPLNNMQVSGAWNWAHKAPGINAPLLVPDLGYDLASAMRRNEALQVLVMGGIYDLATPFFHAENDVARMFLTPSVRANISFSWHESGHMTFVDELAITKMRGELTEFYRSAVQGK</sequence>
<keyword evidence="1" id="KW-0645">Protease</keyword>
<protein>
    <submittedName>
        <fullName evidence="1">Carboxypeptidase C (Cathepsin A)</fullName>
    </submittedName>
</protein>
<gene>
    <name evidence="1" type="ORF">JOF28_002165</name>
</gene>
<dbReference type="GO" id="GO:0006508">
    <property type="term" value="P:proteolysis"/>
    <property type="evidence" value="ECO:0007669"/>
    <property type="project" value="InterPro"/>
</dbReference>